<dbReference type="InterPro" id="IPR003439">
    <property type="entry name" value="ABC_transporter-like_ATP-bd"/>
</dbReference>
<evidence type="ECO:0000256" key="6">
    <source>
        <dbReference type="ARBA" id="ARBA00022840"/>
    </source>
</evidence>
<feature type="transmembrane region" description="Helical" evidence="10">
    <location>
        <begin position="100"/>
        <end position="120"/>
    </location>
</feature>
<protein>
    <submittedName>
        <fullName evidence="13">ATP-binding cassette transporter abc4</fullName>
    </submittedName>
</protein>
<feature type="transmembrane region" description="Helical" evidence="10">
    <location>
        <begin position="238"/>
        <end position="258"/>
    </location>
</feature>
<dbReference type="PROSITE" id="PS00211">
    <property type="entry name" value="ABC_TRANSPORTER_1"/>
    <property type="match status" value="1"/>
</dbReference>
<feature type="transmembrane region" description="Helical" evidence="10">
    <location>
        <begin position="392"/>
        <end position="414"/>
    </location>
</feature>
<feature type="transmembrane region" description="Helical" evidence="10">
    <location>
        <begin position="1278"/>
        <end position="1299"/>
    </location>
</feature>
<dbReference type="Gene3D" id="1.20.1560.10">
    <property type="entry name" value="ABC transporter type 1, transmembrane domain"/>
    <property type="match status" value="2"/>
</dbReference>
<feature type="transmembrane region" description="Helical" evidence="10">
    <location>
        <begin position="1184"/>
        <end position="1208"/>
    </location>
</feature>
<dbReference type="InterPro" id="IPR050173">
    <property type="entry name" value="ABC_transporter_C-like"/>
</dbReference>
<evidence type="ECO:0000256" key="9">
    <source>
        <dbReference type="SAM" id="MobiDB-lite"/>
    </source>
</evidence>
<reference evidence="13 14" key="1">
    <citation type="submission" date="2014-11" db="EMBL/GenBank/DDBJ databases">
        <authorList>
            <person name="Wibberg Daniel"/>
        </authorList>
    </citation>
    <scope>NUCLEOTIDE SEQUENCE [LARGE SCALE GENOMIC DNA]</scope>
    <source>
        <strain evidence="13">Rhizoctonia solani AG1-IB 7/3/14</strain>
    </source>
</reference>
<dbReference type="OrthoDB" id="6500128at2759"/>
<evidence type="ECO:0000256" key="1">
    <source>
        <dbReference type="ARBA" id="ARBA00004141"/>
    </source>
</evidence>
<keyword evidence="6 13" id="KW-0067">ATP-binding</keyword>
<keyword evidence="14" id="KW-1185">Reference proteome</keyword>
<feature type="transmembrane region" description="Helical" evidence="10">
    <location>
        <begin position="1311"/>
        <end position="1329"/>
    </location>
</feature>
<gene>
    <name evidence="13" type="ORF">RSOLAG1IB_00289</name>
</gene>
<evidence type="ECO:0000259" key="11">
    <source>
        <dbReference type="PROSITE" id="PS50893"/>
    </source>
</evidence>
<dbReference type="CDD" id="cd18596">
    <property type="entry name" value="ABC_6TM_VMR1_D1_like"/>
    <property type="match status" value="1"/>
</dbReference>
<dbReference type="CDD" id="cd18604">
    <property type="entry name" value="ABC_6TM_VMR1_D2_like"/>
    <property type="match status" value="1"/>
</dbReference>
<dbReference type="EMBL" id="LN679100">
    <property type="protein sequence ID" value="CEL51754.1"/>
    <property type="molecule type" value="Genomic_DNA"/>
</dbReference>
<feature type="region of interest" description="Disordered" evidence="9">
    <location>
        <begin position="989"/>
        <end position="1019"/>
    </location>
</feature>
<feature type="compositionally biased region" description="Polar residues" evidence="9">
    <location>
        <begin position="486"/>
        <end position="497"/>
    </location>
</feature>
<keyword evidence="5" id="KW-0547">Nucleotide-binding</keyword>
<dbReference type="SMART" id="SM00382">
    <property type="entry name" value="AAA"/>
    <property type="match status" value="1"/>
</dbReference>
<evidence type="ECO:0000256" key="8">
    <source>
        <dbReference type="ARBA" id="ARBA00023136"/>
    </source>
</evidence>
<name>A0A0B7F488_THACB</name>
<dbReference type="PROSITE" id="PS50929">
    <property type="entry name" value="ABC_TM1F"/>
    <property type="match status" value="2"/>
</dbReference>
<dbReference type="GO" id="GO:0005524">
    <property type="term" value="F:ATP binding"/>
    <property type="evidence" value="ECO:0007669"/>
    <property type="project" value="UniProtKB-KW"/>
</dbReference>
<dbReference type="InterPro" id="IPR003593">
    <property type="entry name" value="AAA+_ATPase"/>
</dbReference>
<evidence type="ECO:0000256" key="4">
    <source>
        <dbReference type="ARBA" id="ARBA00022737"/>
    </source>
</evidence>
<feature type="region of interest" description="Disordered" evidence="9">
    <location>
        <begin position="450"/>
        <end position="518"/>
    </location>
</feature>
<feature type="transmembrane region" description="Helical" evidence="10">
    <location>
        <begin position="1091"/>
        <end position="1118"/>
    </location>
</feature>
<dbReference type="SUPFAM" id="SSF52540">
    <property type="entry name" value="P-loop containing nucleoside triphosphate hydrolases"/>
    <property type="match status" value="1"/>
</dbReference>
<feature type="domain" description="ABC transporter" evidence="11">
    <location>
        <begin position="749"/>
        <end position="990"/>
    </location>
</feature>
<feature type="compositionally biased region" description="Basic and acidic residues" evidence="9">
    <location>
        <begin position="499"/>
        <end position="512"/>
    </location>
</feature>
<dbReference type="STRING" id="1108050.A0A0B7F488"/>
<dbReference type="GO" id="GO:0016020">
    <property type="term" value="C:membrane"/>
    <property type="evidence" value="ECO:0007669"/>
    <property type="project" value="UniProtKB-SubCell"/>
</dbReference>
<keyword evidence="2" id="KW-0813">Transport</keyword>
<evidence type="ECO:0000256" key="7">
    <source>
        <dbReference type="ARBA" id="ARBA00022989"/>
    </source>
</evidence>
<comment type="subcellular location">
    <subcellularLocation>
        <location evidence="1">Membrane</location>
        <topology evidence="1">Multi-pass membrane protein</topology>
    </subcellularLocation>
</comment>
<feature type="domain" description="ABC transmembrane type-1" evidence="12">
    <location>
        <begin position="353"/>
        <end position="708"/>
    </location>
</feature>
<evidence type="ECO:0000313" key="14">
    <source>
        <dbReference type="Proteomes" id="UP000059188"/>
    </source>
</evidence>
<dbReference type="PANTHER" id="PTHR24223:SF356">
    <property type="entry name" value="ATP-BINDING CASSETTE TRANSPORTER ABC4"/>
    <property type="match status" value="1"/>
</dbReference>
<keyword evidence="4" id="KW-0677">Repeat</keyword>
<keyword evidence="7 10" id="KW-1133">Transmembrane helix</keyword>
<proteinExistence type="predicted"/>
<feature type="transmembrane region" description="Helical" evidence="10">
    <location>
        <begin position="20"/>
        <end position="42"/>
    </location>
</feature>
<dbReference type="CDD" id="cd03250">
    <property type="entry name" value="ABCC_MRP_domain1"/>
    <property type="match status" value="1"/>
</dbReference>
<feature type="transmembrane region" description="Helical" evidence="10">
    <location>
        <begin position="171"/>
        <end position="193"/>
    </location>
</feature>
<keyword evidence="3 10" id="KW-0812">Transmembrane</keyword>
<accession>A0A0B7F488</accession>
<dbReference type="GO" id="GO:0140359">
    <property type="term" value="F:ABC-type transporter activity"/>
    <property type="evidence" value="ECO:0007669"/>
    <property type="project" value="InterPro"/>
</dbReference>
<dbReference type="PANTHER" id="PTHR24223">
    <property type="entry name" value="ATP-BINDING CASSETTE SUB-FAMILY C"/>
    <property type="match status" value="1"/>
</dbReference>
<dbReference type="SUPFAM" id="SSF90123">
    <property type="entry name" value="ABC transporter transmembrane region"/>
    <property type="match status" value="2"/>
</dbReference>
<dbReference type="FunFam" id="1.20.1560.10:FF:000013">
    <property type="entry name" value="ABC transporter C family member 2"/>
    <property type="match status" value="1"/>
</dbReference>
<evidence type="ECO:0000256" key="2">
    <source>
        <dbReference type="ARBA" id="ARBA00022448"/>
    </source>
</evidence>
<dbReference type="InterPro" id="IPR011527">
    <property type="entry name" value="ABC1_TM_dom"/>
</dbReference>
<evidence type="ECO:0000313" key="13">
    <source>
        <dbReference type="EMBL" id="CEL51754.1"/>
    </source>
</evidence>
<dbReference type="PROSITE" id="PS50893">
    <property type="entry name" value="ABC_TRANSPORTER_2"/>
    <property type="match status" value="1"/>
</dbReference>
<dbReference type="InterPro" id="IPR027417">
    <property type="entry name" value="P-loop_NTPase"/>
</dbReference>
<dbReference type="Pfam" id="PF00005">
    <property type="entry name" value="ABC_tran"/>
    <property type="match status" value="1"/>
</dbReference>
<feature type="domain" description="ABC transmembrane type-1" evidence="12">
    <location>
        <begin position="1052"/>
        <end position="1299"/>
    </location>
</feature>
<feature type="transmembrane region" description="Helical" evidence="10">
    <location>
        <begin position="339"/>
        <end position="361"/>
    </location>
</feature>
<evidence type="ECO:0000256" key="10">
    <source>
        <dbReference type="SAM" id="Phobius"/>
    </source>
</evidence>
<dbReference type="Proteomes" id="UP000059188">
    <property type="component" value="Unassembled WGS sequence"/>
</dbReference>
<feature type="transmembrane region" description="Helical" evidence="10">
    <location>
        <begin position="1048"/>
        <end position="1071"/>
    </location>
</feature>
<dbReference type="Pfam" id="PF00664">
    <property type="entry name" value="ABC_membrane"/>
    <property type="match status" value="2"/>
</dbReference>
<evidence type="ECO:0000256" key="5">
    <source>
        <dbReference type="ARBA" id="ARBA00022741"/>
    </source>
</evidence>
<feature type="transmembrane region" description="Helical" evidence="10">
    <location>
        <begin position="541"/>
        <end position="562"/>
    </location>
</feature>
<dbReference type="InterPro" id="IPR036640">
    <property type="entry name" value="ABC1_TM_sf"/>
</dbReference>
<keyword evidence="8 10" id="KW-0472">Membrane</keyword>
<feature type="compositionally biased region" description="Polar residues" evidence="9">
    <location>
        <begin position="452"/>
        <end position="462"/>
    </location>
</feature>
<dbReference type="Gene3D" id="3.40.50.300">
    <property type="entry name" value="P-loop containing nucleotide triphosphate hydrolases"/>
    <property type="match status" value="1"/>
</dbReference>
<evidence type="ECO:0000259" key="12">
    <source>
        <dbReference type="PROSITE" id="PS50929"/>
    </source>
</evidence>
<feature type="compositionally biased region" description="Basic and acidic residues" evidence="9">
    <location>
        <begin position="989"/>
        <end position="1000"/>
    </location>
</feature>
<dbReference type="InterPro" id="IPR017871">
    <property type="entry name" value="ABC_transporter-like_CS"/>
</dbReference>
<feature type="transmembrane region" description="Helical" evidence="10">
    <location>
        <begin position="200"/>
        <end position="218"/>
    </location>
</feature>
<sequence>MSQLVLSESVLITSRPKWTHTLLVPVACTGVSIILLLFHLFLTTTPVKRYIANFRGRGVDECDTESVHWQPVVPEHTGFFPDLRSHINVHGGASVFVWKVLRLLSCLALTVLTVGAIGSINEGHQTVGVDKYWPYNDLYLDLDIETLSKLQGNKHSKYKKKQERWFSAAEWIEISLCVFHTYTTFLAVLALTLAPRFRAVVNAHLVALLLVAFGVYAWRDLVPFATYDQHPADAAGGWLTWARIGVLGFASIVVPLFIPRVYIPLDSKNPSDTPNPEQTASLISLVLYNFLDNLVWTAYRAPKLDYEQLPPLADYDRASYLKERSFDKLDPLRQEKRRYFFWGLMAVFWREYIVMAITLIIRGLMMFAGPVGIKHILRYLEAPSDPGYIRPWFWILWLFLGPFFGAIAMQWYIFFRMSSVVRAEGMITQLLFEHTLRIRMTAQAMDGPVAVSSASTRSQTPINAPAGPTESDDDEPNSNDHGAEASNAQTLVASTGSVKGKDKAKRDTKTEEENTGGSNLVGKINNLMSTDLGNVTDGCDFLYVLVFAPVQIIFSTIFLYSILGWSAIIGMTFMVLSFPIPGKLAQLVDDIQTRQMKETDERVQTISEVLNVIRMIKLFGWEKKVIAQVEEKRKVELGYYKKKQWIGQIGGNVNQMLPLIVMALTFASHTMWFKQPLTASTVFSSIRVFDILRDQLHILSWQIQMSVQAKVSIDRIDKFLNQTELLDAYANNDSLPSPVEPNPHALDAIGFRNATFTWTRQVPGTPTPSRRNFRLHIDEQLLFRRGKINMVIGPTGCGKTSLLMALLGEMHFVPSALDSWFGLPREGGVAYAAQEAWVQNETIRENILLGSEYNEERYKKVIFQCELHKDLMLFEAGDRAEVGEKGITLSGGQKARISLARAIYSKADIIILDDVLSALDVHTSRWIVNNCFGGDLVAGRTMIVVTHNIAMVGEIASFVVSLGSDGCIASQGSIDEAFRLNPKLKAETKKDEELERKDQETIDDSNTTDKGDENMKNTNGKLVAEEEVAEGRVGWAALRMFLVALGGFWFWAAYILGLVLADVAAVGQTYWLGMWAQAYETNKEYPERVNIPFYLGIYGLLCVACITLFTLALVVHVLGSARASQRIHNQLIKAVLGAPLRWLDSTPVGRVVARFTQDIRCIDGSLPNECRNFVELTVDELSRLIGIIVFSPIFTIPGAVVFAIGFWLGQVYMTAQMSVKREMSNARSPLFSHFGAALQGVTSIRAYGAEDLFKTEALKRVDKYTRPTRTFYNLNSWIALRMGALGGLFSAGLAAYMVYCRSSVDAGSTGFSLTMAVAFSGSIILWVRVLNDFEIADDMRCRQDHGARGWKDRGV</sequence>
<evidence type="ECO:0000256" key="3">
    <source>
        <dbReference type="ARBA" id="ARBA00022692"/>
    </source>
</evidence>
<organism evidence="13 14">
    <name type="scientific">Thanatephorus cucumeris (strain AG1-IB / isolate 7/3/14)</name>
    <name type="common">Lettuce bottom rot fungus</name>
    <name type="synonym">Rhizoctonia solani</name>
    <dbReference type="NCBI Taxonomy" id="1108050"/>
    <lineage>
        <taxon>Eukaryota</taxon>
        <taxon>Fungi</taxon>
        <taxon>Dikarya</taxon>
        <taxon>Basidiomycota</taxon>
        <taxon>Agaricomycotina</taxon>
        <taxon>Agaricomycetes</taxon>
        <taxon>Cantharellales</taxon>
        <taxon>Ceratobasidiaceae</taxon>
        <taxon>Rhizoctonia</taxon>
        <taxon>Rhizoctonia solani AG-1</taxon>
    </lineage>
</organism>
<dbReference type="GO" id="GO:0016887">
    <property type="term" value="F:ATP hydrolysis activity"/>
    <property type="evidence" value="ECO:0007669"/>
    <property type="project" value="InterPro"/>
</dbReference>